<evidence type="ECO:0000313" key="3">
    <source>
        <dbReference type="EMBL" id="KHF25282.1"/>
    </source>
</evidence>
<organism evidence="3 5">
    <name type="scientific">Solemya velum gill symbiont</name>
    <dbReference type="NCBI Taxonomy" id="2340"/>
    <lineage>
        <taxon>Bacteria</taxon>
        <taxon>Pseudomonadati</taxon>
        <taxon>Pseudomonadota</taxon>
        <taxon>Gammaproteobacteria</taxon>
        <taxon>sulfur-oxidizing symbionts</taxon>
    </lineage>
</organism>
<dbReference type="PANTHER" id="PTHR12149:SF8">
    <property type="entry name" value="PROTEIN-RIBULOSAMINE 3-KINASE"/>
    <property type="match status" value="1"/>
</dbReference>
<dbReference type="PIRSF" id="PIRSF006221">
    <property type="entry name" value="Ketosamine-3-kinase"/>
    <property type="match status" value="1"/>
</dbReference>
<dbReference type="eggNOG" id="COG3001">
    <property type="taxonomic scope" value="Bacteria"/>
</dbReference>
<dbReference type="Gene3D" id="3.30.200.20">
    <property type="entry name" value="Phosphorylase Kinase, domain 1"/>
    <property type="match status" value="1"/>
</dbReference>
<evidence type="ECO:0000313" key="6">
    <source>
        <dbReference type="Proteomes" id="UP000190962"/>
    </source>
</evidence>
<accession>A0A0B0H9F9</accession>
<evidence type="ECO:0000313" key="5">
    <source>
        <dbReference type="Proteomes" id="UP000030856"/>
    </source>
</evidence>
<gene>
    <name evidence="4" type="ORF">BOV88_06570</name>
    <name evidence="3" type="ORF">JV46_06240</name>
</gene>
<dbReference type="EMBL" id="MPNX01000007">
    <property type="protein sequence ID" value="OOY35173.1"/>
    <property type="molecule type" value="Genomic_DNA"/>
</dbReference>
<dbReference type="Proteomes" id="UP000030856">
    <property type="component" value="Unassembled WGS sequence"/>
</dbReference>
<keyword evidence="2" id="KW-0808">Transferase</keyword>
<dbReference type="Proteomes" id="UP000190962">
    <property type="component" value="Unassembled WGS sequence"/>
</dbReference>
<dbReference type="GeneID" id="86991651"/>
<name>A0A0B0H9F9_SOVGS</name>
<dbReference type="GO" id="GO:0016301">
    <property type="term" value="F:kinase activity"/>
    <property type="evidence" value="ECO:0007669"/>
    <property type="project" value="UniProtKB-UniRule"/>
</dbReference>
<dbReference type="Pfam" id="PF03881">
    <property type="entry name" value="Fructosamin_kin"/>
    <property type="match status" value="1"/>
</dbReference>
<dbReference type="STRING" id="2340.JV46_06240"/>
<reference evidence="3 5" key="1">
    <citation type="journal article" date="2014" name="BMC Genomics">
        <title>The genome of the intracellular bacterium of the coastal bivalve, Solemya velum: a blueprint for thriving in and out of symbiosis.</title>
        <authorList>
            <person name="Dmytrenko O."/>
            <person name="Russell S.L."/>
            <person name="Loo W.T."/>
            <person name="Fontanez K.M."/>
            <person name="Liao L."/>
            <person name="Roeselers G."/>
            <person name="Sharma R."/>
            <person name="Stewart F.J."/>
            <person name="Newton I.L."/>
            <person name="Woyke T."/>
            <person name="Wu D."/>
            <person name="Lang J.M."/>
            <person name="Eisen J.A."/>
            <person name="Cavanaugh C.M."/>
        </authorList>
    </citation>
    <scope>NUCLEOTIDE SEQUENCE [LARGE SCALE GENOMIC DNA]</scope>
    <source>
        <strain evidence="3 5">WH</strain>
    </source>
</reference>
<dbReference type="InterPro" id="IPR016477">
    <property type="entry name" value="Fructo-/Ketosamine-3-kinase"/>
</dbReference>
<dbReference type="AlphaFoldDB" id="A0A0B0H9F9"/>
<dbReference type="RefSeq" id="WP_052132233.1">
    <property type="nucleotide sequence ID" value="NZ_JRAA01000002.1"/>
</dbReference>
<reference evidence="4 6" key="2">
    <citation type="submission" date="2016-11" db="EMBL/GenBank/DDBJ databases">
        <title>Mixed transmission modes and dynamic genome evolution in an obligate animal-bacterial symbiosis.</title>
        <authorList>
            <person name="Russell S.L."/>
            <person name="Corbett-Detig R.B."/>
            <person name="Cavanaugh C.M."/>
        </authorList>
    </citation>
    <scope>NUCLEOTIDE SEQUENCE [LARGE SCALE GENOMIC DNA]</scope>
    <source>
        <strain evidence="4">MA-KB16</strain>
    </source>
</reference>
<dbReference type="PANTHER" id="PTHR12149">
    <property type="entry name" value="FRUCTOSAMINE 3 KINASE-RELATED PROTEIN"/>
    <property type="match status" value="1"/>
</dbReference>
<comment type="similarity">
    <text evidence="1 2">Belongs to the fructosamine kinase family.</text>
</comment>
<dbReference type="EMBL" id="JRAA01000002">
    <property type="protein sequence ID" value="KHF25282.1"/>
    <property type="molecule type" value="Genomic_DNA"/>
</dbReference>
<comment type="caution">
    <text evidence="3">The sequence shown here is derived from an EMBL/GenBank/DDBJ whole genome shotgun (WGS) entry which is preliminary data.</text>
</comment>
<evidence type="ECO:0000256" key="2">
    <source>
        <dbReference type="PIRNR" id="PIRNR006221"/>
    </source>
</evidence>
<dbReference type="SUPFAM" id="SSF56112">
    <property type="entry name" value="Protein kinase-like (PK-like)"/>
    <property type="match status" value="1"/>
</dbReference>
<sequence>MSEPDWQSVEKAIAAATGSPFSIQRKTSVGGGCINTAYRLSDGKRDYFVKCNRSALLSMFEAEMAALQEMVDAGAIRVPHPVSTGESGASSWLVLEYIEFGGGTGKSQALAGEQLAKMHRKTADAFGWNLDNTIGSTPQLNDWNKSWINFWREQRLGYQLQLAGHQGSLQRQGEKLLESFHLLIDHAPQPSLLHGDLWGGNIGYDDSGNPVIFDPALYFGDREADIAMTELFGGFGREFYAAYNAAWPLDAGYPIRKKLYNLYHILNHLNLFGSGYLGQAEGMIDSLLAETIA</sequence>
<dbReference type="InterPro" id="IPR011009">
    <property type="entry name" value="Kinase-like_dom_sf"/>
</dbReference>
<dbReference type="Gene3D" id="3.90.1200.10">
    <property type="match status" value="1"/>
</dbReference>
<keyword evidence="2 3" id="KW-0418">Kinase</keyword>
<protein>
    <submittedName>
        <fullName evidence="3">Fructosamine-3-kinase</fullName>
    </submittedName>
</protein>
<evidence type="ECO:0000313" key="4">
    <source>
        <dbReference type="EMBL" id="OOY35173.1"/>
    </source>
</evidence>
<proteinExistence type="inferred from homology"/>
<keyword evidence="5" id="KW-1185">Reference proteome</keyword>
<evidence type="ECO:0000256" key="1">
    <source>
        <dbReference type="ARBA" id="ARBA00009460"/>
    </source>
</evidence>